<accession>A0AAI9YSF0</accession>
<comment type="caution">
    <text evidence="2">The sequence shown here is derived from an EMBL/GenBank/DDBJ whole genome shotgun (WGS) entry which is preliminary data.</text>
</comment>
<dbReference type="Proteomes" id="UP001240678">
    <property type="component" value="Unassembled WGS sequence"/>
</dbReference>
<keyword evidence="3" id="KW-1185">Reference proteome</keyword>
<protein>
    <submittedName>
        <fullName evidence="2">Uncharacterized protein</fullName>
    </submittedName>
</protein>
<dbReference type="RefSeq" id="XP_060310898.1">
    <property type="nucleotide sequence ID" value="XM_060459096.1"/>
</dbReference>
<sequence>MKRMGFEVSKRIASNESTCDSAVCQRIRRGKQSYRSHLILTSASGVLSLLSACAPLFPSILKPSNDAQDTGSTFREFNLYLNNYEHNQQNARPEPYEPYSLDTMFMTFGVFCLTTSSFYGCRCHDVYQDFIVSVAVLGGLYVLLATAAPRDGWRGLLLAFISLIPPSISFGICISIMFHQAVRRLSSKKPTRGL</sequence>
<keyword evidence="1" id="KW-0472">Membrane</keyword>
<evidence type="ECO:0000256" key="1">
    <source>
        <dbReference type="SAM" id="Phobius"/>
    </source>
</evidence>
<evidence type="ECO:0000313" key="3">
    <source>
        <dbReference type="Proteomes" id="UP001240678"/>
    </source>
</evidence>
<dbReference type="AlphaFoldDB" id="A0AAI9YSF0"/>
<reference evidence="2 3" key="1">
    <citation type="submission" date="2016-10" db="EMBL/GenBank/DDBJ databases">
        <title>The genome sequence of Colletotrichum fioriniae PJ7.</title>
        <authorList>
            <person name="Baroncelli R."/>
        </authorList>
    </citation>
    <scope>NUCLEOTIDE SEQUENCE [LARGE SCALE GENOMIC DNA]</scope>
    <source>
        <strain evidence="2 3">IMI 309622</strain>
    </source>
</reference>
<keyword evidence="1" id="KW-0812">Transmembrane</keyword>
<feature type="transmembrane region" description="Helical" evidence="1">
    <location>
        <begin position="155"/>
        <end position="178"/>
    </location>
</feature>
<feature type="transmembrane region" description="Helical" evidence="1">
    <location>
        <begin position="38"/>
        <end position="57"/>
    </location>
</feature>
<feature type="transmembrane region" description="Helical" evidence="1">
    <location>
        <begin position="130"/>
        <end position="149"/>
    </location>
</feature>
<dbReference type="GeneID" id="85342643"/>
<feature type="transmembrane region" description="Helical" evidence="1">
    <location>
        <begin position="103"/>
        <end position="121"/>
    </location>
</feature>
<gene>
    <name evidence="2" type="ORF">CCOS01_10943</name>
</gene>
<dbReference type="EMBL" id="MOOE01000011">
    <property type="protein sequence ID" value="KAK1520824.1"/>
    <property type="molecule type" value="Genomic_DNA"/>
</dbReference>
<name>A0AAI9YSF0_9PEZI</name>
<organism evidence="2 3">
    <name type="scientific">Colletotrichum costaricense</name>
    <dbReference type="NCBI Taxonomy" id="1209916"/>
    <lineage>
        <taxon>Eukaryota</taxon>
        <taxon>Fungi</taxon>
        <taxon>Dikarya</taxon>
        <taxon>Ascomycota</taxon>
        <taxon>Pezizomycotina</taxon>
        <taxon>Sordariomycetes</taxon>
        <taxon>Hypocreomycetidae</taxon>
        <taxon>Glomerellales</taxon>
        <taxon>Glomerellaceae</taxon>
        <taxon>Colletotrichum</taxon>
        <taxon>Colletotrichum acutatum species complex</taxon>
    </lineage>
</organism>
<evidence type="ECO:0000313" key="2">
    <source>
        <dbReference type="EMBL" id="KAK1520824.1"/>
    </source>
</evidence>
<keyword evidence="1" id="KW-1133">Transmembrane helix</keyword>
<proteinExistence type="predicted"/>